<name>A0A162YHF7_PHYB8</name>
<gene>
    <name evidence="1" type="ORF">PHYBLDRAFT_138260</name>
</gene>
<protein>
    <submittedName>
        <fullName evidence="1">Uncharacterized protein</fullName>
    </submittedName>
</protein>
<dbReference type="VEuPathDB" id="FungiDB:PHYBLDRAFT_138260"/>
<accession>A0A162YHF7</accession>
<reference evidence="2" key="1">
    <citation type="submission" date="2015-06" db="EMBL/GenBank/DDBJ databases">
        <title>Expansion of signal transduction pathways in fungi by whole-genome duplication.</title>
        <authorList>
            <consortium name="DOE Joint Genome Institute"/>
            <person name="Corrochano L.M."/>
            <person name="Kuo A."/>
            <person name="Marcet-Houben M."/>
            <person name="Polaino S."/>
            <person name="Salamov A."/>
            <person name="Villalobos J.M."/>
            <person name="Alvarez M.I."/>
            <person name="Avalos J."/>
            <person name="Benito E.P."/>
            <person name="Benoit I."/>
            <person name="Burger G."/>
            <person name="Camino L.P."/>
            <person name="Canovas D."/>
            <person name="Cerda-Olmedo E."/>
            <person name="Cheng J.-F."/>
            <person name="Dominguez A."/>
            <person name="Elias M."/>
            <person name="Eslava A.P."/>
            <person name="Glaser F."/>
            <person name="Grimwood J."/>
            <person name="Gutierrez G."/>
            <person name="Heitman J."/>
            <person name="Henrissat B."/>
            <person name="Iturriaga E.A."/>
            <person name="Lang B.F."/>
            <person name="Lavin J.L."/>
            <person name="Lee S."/>
            <person name="Li W."/>
            <person name="Lindquist E."/>
            <person name="Lopez-Garcia S."/>
            <person name="Luque E.M."/>
            <person name="Marcos A.T."/>
            <person name="Martin J."/>
            <person name="McCluskey K."/>
            <person name="Medina H.R."/>
            <person name="Miralles-Duran A."/>
            <person name="Miyazaki A."/>
            <person name="Munoz-Torres E."/>
            <person name="Oguiza J.A."/>
            <person name="Ohm R."/>
            <person name="Olmedo M."/>
            <person name="Orejas M."/>
            <person name="Ortiz-Castellanos L."/>
            <person name="Pisabarro A.G."/>
            <person name="Rodriguez-Romero J."/>
            <person name="Ruiz-Herrera J."/>
            <person name="Ruiz-Vazquez R."/>
            <person name="Sanz C."/>
            <person name="Schackwitz W."/>
            <person name="Schmutz J."/>
            <person name="Shahriari M."/>
            <person name="Shelest E."/>
            <person name="Silva-Franco F."/>
            <person name="Soanes D."/>
            <person name="Syed K."/>
            <person name="Tagua V.G."/>
            <person name="Talbot N.J."/>
            <person name="Thon M."/>
            <person name="De vries R.P."/>
            <person name="Wiebenga A."/>
            <person name="Yadav J.S."/>
            <person name="Braun E.L."/>
            <person name="Baker S."/>
            <person name="Garre V."/>
            <person name="Horwitz B."/>
            <person name="Torres-Martinez S."/>
            <person name="Idnurm A."/>
            <person name="Herrera-Estrella A."/>
            <person name="Gabaldon T."/>
            <person name="Grigoriev I.V."/>
        </authorList>
    </citation>
    <scope>NUCLEOTIDE SEQUENCE [LARGE SCALE GENOMIC DNA]</scope>
    <source>
        <strain evidence="2">NRRL 1555(-)</strain>
    </source>
</reference>
<evidence type="ECO:0000313" key="1">
    <source>
        <dbReference type="EMBL" id="OAD80715.1"/>
    </source>
</evidence>
<dbReference type="RefSeq" id="XP_018298755.1">
    <property type="nucleotide sequence ID" value="XM_018429963.1"/>
</dbReference>
<organism evidence="1 2">
    <name type="scientific">Phycomyces blakesleeanus (strain ATCC 8743b / DSM 1359 / FGSC 10004 / NBRC 33097 / NRRL 1555)</name>
    <dbReference type="NCBI Taxonomy" id="763407"/>
    <lineage>
        <taxon>Eukaryota</taxon>
        <taxon>Fungi</taxon>
        <taxon>Fungi incertae sedis</taxon>
        <taxon>Mucoromycota</taxon>
        <taxon>Mucoromycotina</taxon>
        <taxon>Mucoromycetes</taxon>
        <taxon>Mucorales</taxon>
        <taxon>Phycomycetaceae</taxon>
        <taxon>Phycomyces</taxon>
    </lineage>
</organism>
<dbReference type="InParanoid" id="A0A162YHF7"/>
<proteinExistence type="predicted"/>
<evidence type="ECO:0000313" key="2">
    <source>
        <dbReference type="Proteomes" id="UP000077315"/>
    </source>
</evidence>
<keyword evidence="2" id="KW-1185">Reference proteome</keyword>
<dbReference type="GeneID" id="28990869"/>
<sequence length="73" mass="8657">MVMIKELELLEELTKGTFGFPIWQRKARPIGEKFSLELPLLIPKSFMETEQTLCVPRRQRSLSYWLLFEVVKS</sequence>
<dbReference type="Proteomes" id="UP000077315">
    <property type="component" value="Unassembled WGS sequence"/>
</dbReference>
<dbReference type="AlphaFoldDB" id="A0A162YHF7"/>
<dbReference type="EMBL" id="KV440971">
    <property type="protein sequence ID" value="OAD80715.1"/>
    <property type="molecule type" value="Genomic_DNA"/>
</dbReference>